<reference evidence="2" key="1">
    <citation type="submission" date="2016-10" db="EMBL/GenBank/DDBJ databases">
        <authorList>
            <person name="de Groot N.N."/>
        </authorList>
    </citation>
    <scope>NUCLEOTIDE SEQUENCE</scope>
</reference>
<sequence length="371" mass="42215">MFIKKSNLLSLILVSISLTSYTWANGNKLSDGSCTFDRETGYKSSSLYINGGNESFLIIDGGDSRYGTISTVYNAITCEEIASGDPIKSNFSGLMRRKGFLKTNLSSRHIIDKLFQHKITFLENSDDIRVHVEPIERSVTQELNQLLASLSDMSASSKIIVSDSAKELLGYKQFSILVLEKLNSLSISEINYDYALALTNKLNVDDISEDSKRVIFAKQKEVRERLANIEKQRLAKKKDEERRILAKQEAEKRKILAQQERTRKLQKVKALKRSIGRRVSWYGSHRVDTDDCVQLYFFKKCMWVTYKYKFQGVLKAVDESSYTIQVTSVQLSTPRAVSMKYMQFKQQGIAWGQGQQGVSKKVSIDTDVNIL</sequence>
<evidence type="ECO:0000313" key="2">
    <source>
        <dbReference type="EMBL" id="SFV64858.1"/>
    </source>
</evidence>
<evidence type="ECO:0000256" key="1">
    <source>
        <dbReference type="SAM" id="Coils"/>
    </source>
</evidence>
<dbReference type="AlphaFoldDB" id="A0A1W1CG83"/>
<accession>A0A1W1CG83</accession>
<gene>
    <name evidence="2" type="ORF">MNB_SV-14-1157</name>
</gene>
<dbReference type="EMBL" id="FPHN01000174">
    <property type="protein sequence ID" value="SFV64858.1"/>
    <property type="molecule type" value="Genomic_DNA"/>
</dbReference>
<proteinExistence type="predicted"/>
<feature type="coiled-coil region" evidence="1">
    <location>
        <begin position="231"/>
        <end position="258"/>
    </location>
</feature>
<name>A0A1W1CG83_9ZZZZ</name>
<keyword evidence="1" id="KW-0175">Coiled coil</keyword>
<organism evidence="2">
    <name type="scientific">hydrothermal vent metagenome</name>
    <dbReference type="NCBI Taxonomy" id="652676"/>
    <lineage>
        <taxon>unclassified sequences</taxon>
        <taxon>metagenomes</taxon>
        <taxon>ecological metagenomes</taxon>
    </lineage>
</organism>
<protein>
    <submittedName>
        <fullName evidence="2">Uncharacterized protein</fullName>
    </submittedName>
</protein>